<proteinExistence type="predicted"/>
<feature type="region of interest" description="Disordered" evidence="1">
    <location>
        <begin position="107"/>
        <end position="132"/>
    </location>
</feature>
<dbReference type="AlphaFoldDB" id="A0AAV2I6H3"/>
<feature type="compositionally biased region" description="Polar residues" evidence="1">
    <location>
        <begin position="107"/>
        <end position="121"/>
    </location>
</feature>
<organism evidence="2 3">
    <name type="scientific">Lymnaea stagnalis</name>
    <name type="common">Great pond snail</name>
    <name type="synonym">Helix stagnalis</name>
    <dbReference type="NCBI Taxonomy" id="6523"/>
    <lineage>
        <taxon>Eukaryota</taxon>
        <taxon>Metazoa</taxon>
        <taxon>Spiralia</taxon>
        <taxon>Lophotrochozoa</taxon>
        <taxon>Mollusca</taxon>
        <taxon>Gastropoda</taxon>
        <taxon>Heterobranchia</taxon>
        <taxon>Euthyneura</taxon>
        <taxon>Panpulmonata</taxon>
        <taxon>Hygrophila</taxon>
        <taxon>Lymnaeoidea</taxon>
        <taxon>Lymnaeidae</taxon>
        <taxon>Lymnaea</taxon>
    </lineage>
</organism>
<evidence type="ECO:0000256" key="1">
    <source>
        <dbReference type="SAM" id="MobiDB-lite"/>
    </source>
</evidence>
<sequence length="132" mass="13937">MNDSFIASVQEDKNNAIDVSELIPEDFTPPKKGPQKDNYSGFLYKAGGLKRNGNSLDLMDPNIVIKPEIEDMPTCSALANQIAGASNANLTSSLTFEALNSHQASQLNLTNSQGNSASTPSYLPDTSAGTSG</sequence>
<name>A0AAV2I6H3_LYMST</name>
<evidence type="ECO:0000313" key="2">
    <source>
        <dbReference type="EMBL" id="CAL1541684.1"/>
    </source>
</evidence>
<dbReference type="EMBL" id="CAXITT010000447">
    <property type="protein sequence ID" value="CAL1541684.1"/>
    <property type="molecule type" value="Genomic_DNA"/>
</dbReference>
<comment type="caution">
    <text evidence="2">The sequence shown here is derived from an EMBL/GenBank/DDBJ whole genome shotgun (WGS) entry which is preliminary data.</text>
</comment>
<feature type="non-terminal residue" evidence="2">
    <location>
        <position position="132"/>
    </location>
</feature>
<protein>
    <submittedName>
        <fullName evidence="2">Uncharacterized protein</fullName>
    </submittedName>
</protein>
<gene>
    <name evidence="2" type="ORF">GSLYS_00015290001</name>
</gene>
<reference evidence="2 3" key="1">
    <citation type="submission" date="2024-04" db="EMBL/GenBank/DDBJ databases">
        <authorList>
            <consortium name="Genoscope - CEA"/>
            <person name="William W."/>
        </authorList>
    </citation>
    <scope>NUCLEOTIDE SEQUENCE [LARGE SCALE GENOMIC DNA]</scope>
</reference>
<dbReference type="Proteomes" id="UP001497497">
    <property type="component" value="Unassembled WGS sequence"/>
</dbReference>
<evidence type="ECO:0000313" key="3">
    <source>
        <dbReference type="Proteomes" id="UP001497497"/>
    </source>
</evidence>
<accession>A0AAV2I6H3</accession>
<keyword evidence="3" id="KW-1185">Reference proteome</keyword>